<dbReference type="CDD" id="cd17999">
    <property type="entry name" value="DEXHc_Mot1"/>
    <property type="match status" value="1"/>
</dbReference>
<feature type="compositionally biased region" description="Low complexity" evidence="9">
    <location>
        <begin position="219"/>
        <end position="241"/>
    </location>
</feature>
<keyword evidence="8" id="KW-0539">Nucleus</keyword>
<dbReference type="OMA" id="WYSDIAC"/>
<dbReference type="Gene3D" id="1.25.10.10">
    <property type="entry name" value="Leucine-rich Repeat Variant"/>
    <property type="match status" value="3"/>
</dbReference>
<dbReference type="InterPro" id="IPR038718">
    <property type="entry name" value="SNF2-like_sf"/>
</dbReference>
<dbReference type="SMART" id="SM00490">
    <property type="entry name" value="HELICc"/>
    <property type="match status" value="1"/>
</dbReference>
<organism evidence="12 13">
    <name type="scientific">Hermetia illucens</name>
    <name type="common">Black soldier fly</name>
    <dbReference type="NCBI Taxonomy" id="343691"/>
    <lineage>
        <taxon>Eukaryota</taxon>
        <taxon>Metazoa</taxon>
        <taxon>Ecdysozoa</taxon>
        <taxon>Arthropoda</taxon>
        <taxon>Hexapoda</taxon>
        <taxon>Insecta</taxon>
        <taxon>Pterygota</taxon>
        <taxon>Neoptera</taxon>
        <taxon>Endopterygota</taxon>
        <taxon>Diptera</taxon>
        <taxon>Brachycera</taxon>
        <taxon>Stratiomyomorpha</taxon>
        <taxon>Stratiomyidae</taxon>
        <taxon>Hermetiinae</taxon>
        <taxon>Hermetia</taxon>
    </lineage>
</organism>
<feature type="domain" description="Helicase C-terminal" evidence="11">
    <location>
        <begin position="1643"/>
        <end position="1793"/>
    </location>
</feature>
<comment type="subcellular location">
    <subcellularLocation>
        <location evidence="1">Nucleus</location>
    </subcellularLocation>
</comment>
<keyword evidence="3" id="KW-0547">Nucleotide-binding</keyword>
<keyword evidence="5" id="KW-0347">Helicase</keyword>
<dbReference type="FunFam" id="1.25.10.10:FF:000101">
    <property type="entry name" value="TATA-binding protein-associated factor 172 isoform X2"/>
    <property type="match status" value="1"/>
</dbReference>
<evidence type="ECO:0000256" key="6">
    <source>
        <dbReference type="ARBA" id="ARBA00022840"/>
    </source>
</evidence>
<accession>A0A7R8V5Z7</accession>
<dbReference type="Gene3D" id="3.40.50.10810">
    <property type="entry name" value="Tandem AAA-ATPase domain"/>
    <property type="match status" value="1"/>
</dbReference>
<dbReference type="Proteomes" id="UP000594454">
    <property type="component" value="Chromosome 6"/>
</dbReference>
<evidence type="ECO:0008006" key="14">
    <source>
        <dbReference type="Google" id="ProtNLM"/>
    </source>
</evidence>
<evidence type="ECO:0000256" key="8">
    <source>
        <dbReference type="ARBA" id="ARBA00023242"/>
    </source>
</evidence>
<sequence>MTSRLDRLFILLESGSSAVTRRAAAKQIGEVQKLYPHELHNLLNRLVGYLHHSSWETRIAAAQAIEAVLSNVPQWQPKSSPIKKENENTCDSKTCNDPQLSFETFDLCQVLQRGARLMGSEGTEFDFAEDNDNNSSDRLVKQRELLNEKLGFSQANKLGINININDLIALEDMKSENKNCGGSSQMVPVQDILRLQPKTSESQNLSCREMNRARRKARQNNATGSLSHSSSLNRSNSTNGSIDEPERKKIKLDNMNKVEMFYNINQPVPDATGSWGDAISWPLEQFSSRLFLDLFNPKWEVRHGAATALRELINSHSSGAGKCVYMTETEMIESHHRWIEDATLRLLCVLSLDRFGDFVSDQVVAPVRETCAQVLGTLLKQMPTDKVSQTVTILLKLIKQTEWEVRHGGLLGLKYMFVVREDLLQTFLPMTINDILMGLFDNVDDVGAVAASTLIPVATWLPKLLNEMQVSKIVKMLWDLLLDQDELTSACNSFMGLLAAILCLPNASQWIQMESMAILVPRLWPFLSHSTSSVRRSTLRTLKTLTTNKSSNDGASTSHKSEDKHNGNSSLPSSMVADMDFDSKTLALNFGVQDWNAPLLQEALRHVYQRILIEPVEDIQELCKEVWTNLIRNAELSALLHAACPFVAAWICLAMQPARLAFDPSTLIFAKQNQSKERRSRPSDDLGGSSNLQQKLYLGGNEATPIEVREKNVIKARVNAAKMLGLLSHYLVQPAPGVVYTPDVESPVDCYTKVLLGYLNSRSSLQRLVCGTLISFWALSDNSVRPGPPLLQEKLKICVMEYVYYDEVAISFTRLLQEAHDFIATLKQYKIPITEFDNCKVLTLDQIQMLCTTMTENLRRNSVLKPKILDLLEERRRGLQNSFLQTSAEQNSYNVSTQAALAGAIVCLQCLPEKLNPVIKPLMESIKREECELKQQLSAEYLVHLLDQVATRNPSPNNKIVTNLCTLLKSDSDFTPSVIHPDKTLNEVDPDDSSPNPYYGIVTLSNQQKSNEQQNGSSPRGPGRPPVSEVSIDESTDSEDPFRKQTRTQRVGANYAIVAICKHFGAQLKDRIPILWNIMFNNIDKLLQAAPSPDILTDAAIDQELINDLMTSLQLIEVAAPHIHKDLHNALFELLPKLGILLTHPLKAVRHMASRCLAALTVLDDCRVMKFVVENIIPLLQTIECVIKRQGAAEAIERIVDKMQLKMIPYVVLLVVPLLGRMSDPDEAIRLISTHCFATLIQLMPLDGAHHANAIASKELQERRTKDRQFLEYLFAPKTIPDFKIPIEVVAELRSYQQAGINWLWFLNKYNLHGILCDDMGLGKTLQTICILAGDHYQRQIEKLTPLPSIVICPPTLTGHWVYEVTKFLPSKFLKPLHYVGLPIGREKLRSKVGAYNLVVASYDTVRKDIDFFSSINWNYCVLDEGHIIKNGKTKSSKAIKMLKANHRLILSGTPIQNNVLELWSLFDFLMPGFLGTEKQFINRYSRPILASRDPKSSPKEQENGVLAMESLHRQILPFLLRRVKEDVLTDLPPKITQDLLCELSPLQERLYEDFSKTHLNSELKDCLEHIDETPINKKTHIFQALRYLQNVCNHPKLVLSQNHPEFAKIQNDLACCNKSLDDIEHSAKLPALKQLLLDCGIGVENVSVNQHRALIFCQLKAMLDIVENDLLKKHLPAVSYLRLDGGVPASDRHEIVTKFNGDPSIDVLLLTTQVGGLGLNLTGADTVIFVEHDWNPMKDLQAMDRAHRIGQKKVVNVYRLITRKSLEEKIMGLQKFKILTANTIVSAENASMETMGTDQLLDLFNLSDESQSNGKRSSGATGMGHSSISGVPSSSSGNNSNVSMKQIIESLPDLWDQKQYEEEYDLTQFVQGLKK</sequence>
<evidence type="ECO:0000256" key="9">
    <source>
        <dbReference type="SAM" id="MobiDB-lite"/>
    </source>
</evidence>
<dbReference type="EMBL" id="LR899014">
    <property type="protein sequence ID" value="CAD7093413.1"/>
    <property type="molecule type" value="Genomic_DNA"/>
</dbReference>
<evidence type="ECO:0000256" key="3">
    <source>
        <dbReference type="ARBA" id="ARBA00022741"/>
    </source>
</evidence>
<feature type="region of interest" description="Disordered" evidence="9">
    <location>
        <begin position="1810"/>
        <end position="1844"/>
    </location>
</feature>
<protein>
    <recommendedName>
        <fullName evidence="14">TATA-binding protein-associated factor 172</fullName>
    </recommendedName>
</protein>
<dbReference type="PROSITE" id="PS51194">
    <property type="entry name" value="HELICASE_CTER"/>
    <property type="match status" value="1"/>
</dbReference>
<dbReference type="FunFam" id="3.40.50.10810:FF:000009">
    <property type="entry name" value="B-TFIID TATA-box-binding protein-associated factor 1"/>
    <property type="match status" value="1"/>
</dbReference>
<feature type="region of interest" description="Disordered" evidence="9">
    <location>
        <begin position="545"/>
        <end position="569"/>
    </location>
</feature>
<reference evidence="12 13" key="1">
    <citation type="submission" date="2020-11" db="EMBL/GenBank/DDBJ databases">
        <authorList>
            <person name="Wallbank WR R."/>
            <person name="Pardo Diaz C."/>
            <person name="Kozak K."/>
            <person name="Martin S."/>
            <person name="Jiggins C."/>
            <person name="Moest M."/>
            <person name="Warren A I."/>
            <person name="Generalovic N T."/>
            <person name="Byers J.R.P. K."/>
            <person name="Montejo-Kovacevich G."/>
            <person name="Yen C E."/>
        </authorList>
    </citation>
    <scope>NUCLEOTIDE SEQUENCE [LARGE SCALE GENOMIC DNA]</scope>
</reference>
<keyword evidence="6" id="KW-0067">ATP-binding</keyword>
<dbReference type="PROSITE" id="PS51192">
    <property type="entry name" value="HELICASE_ATP_BIND_1"/>
    <property type="match status" value="1"/>
</dbReference>
<dbReference type="PANTHER" id="PTHR36498:SF1">
    <property type="entry name" value="TATA-BINDING PROTEIN-ASSOCIATED FACTOR 172"/>
    <property type="match status" value="1"/>
</dbReference>
<dbReference type="SUPFAM" id="SSF52540">
    <property type="entry name" value="P-loop containing nucleoside triphosphate hydrolases"/>
    <property type="match status" value="2"/>
</dbReference>
<feature type="compositionally biased region" description="Basic and acidic residues" evidence="9">
    <location>
        <begin position="674"/>
        <end position="684"/>
    </location>
</feature>
<dbReference type="Gene3D" id="3.40.50.300">
    <property type="entry name" value="P-loop containing nucleotide triphosphate hydrolases"/>
    <property type="match status" value="1"/>
</dbReference>
<dbReference type="Pfam" id="PF00176">
    <property type="entry name" value="SNF2-rel_dom"/>
    <property type="match status" value="1"/>
</dbReference>
<dbReference type="InterPro" id="IPR049730">
    <property type="entry name" value="SNF2/RAD54-like_C"/>
</dbReference>
<feature type="domain" description="Helicase ATP-binding" evidence="10">
    <location>
        <begin position="1305"/>
        <end position="1473"/>
    </location>
</feature>
<evidence type="ECO:0000259" key="11">
    <source>
        <dbReference type="PROSITE" id="PS51194"/>
    </source>
</evidence>
<dbReference type="SUPFAM" id="SSF48371">
    <property type="entry name" value="ARM repeat"/>
    <property type="match status" value="1"/>
</dbReference>
<proteinExistence type="predicted"/>
<feature type="region of interest" description="Disordered" evidence="9">
    <location>
        <begin position="194"/>
        <end position="249"/>
    </location>
</feature>
<dbReference type="InterPro" id="IPR022707">
    <property type="entry name" value="Mot1_central_dom"/>
</dbReference>
<dbReference type="GO" id="GO:0005524">
    <property type="term" value="F:ATP binding"/>
    <property type="evidence" value="ECO:0007669"/>
    <property type="project" value="UniProtKB-KW"/>
</dbReference>
<dbReference type="GO" id="GO:0016887">
    <property type="term" value="F:ATP hydrolysis activity"/>
    <property type="evidence" value="ECO:0007669"/>
    <property type="project" value="InterPro"/>
</dbReference>
<feature type="compositionally biased region" description="Polar residues" evidence="9">
    <location>
        <begin position="197"/>
        <end position="206"/>
    </location>
</feature>
<dbReference type="InterPro" id="IPR044972">
    <property type="entry name" value="Mot1"/>
</dbReference>
<dbReference type="PANTHER" id="PTHR36498">
    <property type="entry name" value="TATA-BINDING PROTEIN-ASSOCIATED FACTOR 172"/>
    <property type="match status" value="1"/>
</dbReference>
<dbReference type="Pfam" id="PF12054">
    <property type="entry name" value="DUF3535"/>
    <property type="match status" value="1"/>
</dbReference>
<dbReference type="InterPro" id="IPR014001">
    <property type="entry name" value="Helicase_ATP-bd"/>
</dbReference>
<dbReference type="OrthoDB" id="10252227at2759"/>
<dbReference type="GO" id="GO:0004386">
    <property type="term" value="F:helicase activity"/>
    <property type="evidence" value="ECO:0007669"/>
    <property type="project" value="UniProtKB-KW"/>
</dbReference>
<feature type="compositionally biased region" description="Polar residues" evidence="9">
    <location>
        <begin position="1003"/>
        <end position="1015"/>
    </location>
</feature>
<dbReference type="FunFam" id="3.40.50.300:FF:000428">
    <property type="entry name" value="TATA-binding protein-associated factor 172"/>
    <property type="match status" value="1"/>
</dbReference>
<dbReference type="InParanoid" id="A0A7R8V5Z7"/>
<evidence type="ECO:0000313" key="12">
    <source>
        <dbReference type="EMBL" id="CAD7093413.1"/>
    </source>
</evidence>
<dbReference type="InterPro" id="IPR001650">
    <property type="entry name" value="Helicase_C-like"/>
</dbReference>
<gene>
    <name evidence="12" type="ORF">HERILL_LOCUS15698</name>
</gene>
<keyword evidence="4" id="KW-0378">Hydrolase</keyword>
<dbReference type="CDD" id="cd18793">
    <property type="entry name" value="SF2_C_SNF"/>
    <property type="match status" value="1"/>
</dbReference>
<dbReference type="GO" id="GO:0003677">
    <property type="term" value="F:DNA binding"/>
    <property type="evidence" value="ECO:0007669"/>
    <property type="project" value="UniProtKB-KW"/>
</dbReference>
<dbReference type="InterPro" id="IPR027417">
    <property type="entry name" value="P-loop_NTPase"/>
</dbReference>
<dbReference type="Pfam" id="PF00271">
    <property type="entry name" value="Helicase_C"/>
    <property type="match status" value="1"/>
</dbReference>
<feature type="region of interest" description="Disordered" evidence="9">
    <location>
        <begin position="980"/>
        <end position="1047"/>
    </location>
</feature>
<dbReference type="InterPro" id="IPR000330">
    <property type="entry name" value="SNF2_N"/>
</dbReference>
<dbReference type="FunCoup" id="A0A7R8V5Z7">
    <property type="interactions" value="2613"/>
</dbReference>
<keyword evidence="13" id="KW-1185">Reference proteome</keyword>
<evidence type="ECO:0000256" key="4">
    <source>
        <dbReference type="ARBA" id="ARBA00022801"/>
    </source>
</evidence>
<evidence type="ECO:0000313" key="13">
    <source>
        <dbReference type="Proteomes" id="UP000594454"/>
    </source>
</evidence>
<evidence type="ECO:0000256" key="5">
    <source>
        <dbReference type="ARBA" id="ARBA00022806"/>
    </source>
</evidence>
<name>A0A7R8V5Z7_HERIL</name>
<dbReference type="InterPro" id="IPR011989">
    <property type="entry name" value="ARM-like"/>
</dbReference>
<dbReference type="GO" id="GO:0017025">
    <property type="term" value="F:TBP-class protein binding"/>
    <property type="evidence" value="ECO:0007669"/>
    <property type="project" value="InterPro"/>
</dbReference>
<keyword evidence="7" id="KW-0238">DNA-binding</keyword>
<evidence type="ECO:0000259" key="10">
    <source>
        <dbReference type="PROSITE" id="PS51192"/>
    </source>
</evidence>
<dbReference type="InterPro" id="IPR044078">
    <property type="entry name" value="Mot1_ATP-bd"/>
</dbReference>
<keyword evidence="2" id="KW-0677">Repeat</keyword>
<evidence type="ECO:0000256" key="7">
    <source>
        <dbReference type="ARBA" id="ARBA00023125"/>
    </source>
</evidence>
<evidence type="ECO:0000256" key="1">
    <source>
        <dbReference type="ARBA" id="ARBA00004123"/>
    </source>
</evidence>
<dbReference type="InterPro" id="IPR016024">
    <property type="entry name" value="ARM-type_fold"/>
</dbReference>
<feature type="compositionally biased region" description="Low complexity" evidence="9">
    <location>
        <begin position="1827"/>
        <end position="1844"/>
    </location>
</feature>
<feature type="region of interest" description="Disordered" evidence="9">
    <location>
        <begin position="673"/>
        <end position="692"/>
    </location>
</feature>
<evidence type="ECO:0000256" key="2">
    <source>
        <dbReference type="ARBA" id="ARBA00022737"/>
    </source>
</evidence>
<dbReference type="SMART" id="SM00487">
    <property type="entry name" value="DEXDc"/>
    <property type="match status" value="1"/>
</dbReference>
<feature type="compositionally biased region" description="Polar residues" evidence="9">
    <location>
        <begin position="1810"/>
        <end position="1821"/>
    </location>
</feature>
<dbReference type="GO" id="GO:0005634">
    <property type="term" value="C:nucleus"/>
    <property type="evidence" value="ECO:0007669"/>
    <property type="project" value="UniProtKB-SubCell"/>
</dbReference>